<proteinExistence type="predicted"/>
<sequence length="201" mass="22055">MDIIEFRFEAGADDGSRDDLRTLSPHLAGDHALRAHGRVVVEHEPVRPGELGAAEVVLAAVSAVVGVGQLAVAVRAWRDELNRPTGVRLVVPDEHRDEARAVFGALRDPSGERAAVVADPKPFGRIDPANSACVLIGVDRYVDRELPSLRAVYNNVEQLYDVLTDENVWGVETGRIRKVHHPRTAADLIRPIREMSELART</sequence>
<dbReference type="OrthoDB" id="509174at2"/>
<comment type="caution">
    <text evidence="1">The sequence shown here is derived from an EMBL/GenBank/DDBJ whole genome shotgun (WGS) entry which is preliminary data.</text>
</comment>
<organism evidence="1 2">
    <name type="scientific">Actinokineospora auranticolor</name>
    <dbReference type="NCBI Taxonomy" id="155976"/>
    <lineage>
        <taxon>Bacteria</taxon>
        <taxon>Bacillati</taxon>
        <taxon>Actinomycetota</taxon>
        <taxon>Actinomycetes</taxon>
        <taxon>Pseudonocardiales</taxon>
        <taxon>Pseudonocardiaceae</taxon>
        <taxon>Actinokineospora</taxon>
    </lineage>
</organism>
<keyword evidence="2" id="KW-1185">Reference proteome</keyword>
<accession>A0A2S6GD58</accession>
<dbReference type="RefSeq" id="WP_104482994.1">
    <property type="nucleotide sequence ID" value="NZ_CP154825.1"/>
</dbReference>
<evidence type="ECO:0000313" key="2">
    <source>
        <dbReference type="Proteomes" id="UP000239203"/>
    </source>
</evidence>
<protein>
    <submittedName>
        <fullName evidence="1">Uncharacterized protein</fullName>
    </submittedName>
</protein>
<dbReference type="AlphaFoldDB" id="A0A2S6GD58"/>
<dbReference type="EMBL" id="PTIX01000031">
    <property type="protein sequence ID" value="PPK63187.1"/>
    <property type="molecule type" value="Genomic_DNA"/>
</dbReference>
<reference evidence="1 2" key="1">
    <citation type="submission" date="2018-02" db="EMBL/GenBank/DDBJ databases">
        <title>Genomic Encyclopedia of Archaeal and Bacterial Type Strains, Phase II (KMG-II): from individual species to whole genera.</title>
        <authorList>
            <person name="Goeker M."/>
        </authorList>
    </citation>
    <scope>NUCLEOTIDE SEQUENCE [LARGE SCALE GENOMIC DNA]</scope>
    <source>
        <strain evidence="1 2">YU 961-1</strain>
    </source>
</reference>
<dbReference type="Pfam" id="PF19953">
    <property type="entry name" value="EACC1"/>
    <property type="match status" value="1"/>
</dbReference>
<gene>
    <name evidence="1" type="ORF">CLV40_13156</name>
</gene>
<evidence type="ECO:0000313" key="1">
    <source>
        <dbReference type="EMBL" id="PPK63187.1"/>
    </source>
</evidence>
<dbReference type="Proteomes" id="UP000239203">
    <property type="component" value="Unassembled WGS sequence"/>
</dbReference>
<dbReference type="InterPro" id="IPR045428">
    <property type="entry name" value="EACC1"/>
</dbReference>
<name>A0A2S6GD58_9PSEU</name>